<dbReference type="InterPro" id="IPR052587">
    <property type="entry name" value="TELO2-interacting_protein_1"/>
</dbReference>
<accession>A0ABR4P204</accession>
<dbReference type="Proteomes" id="UP001629113">
    <property type="component" value="Unassembled WGS sequence"/>
</dbReference>
<dbReference type="EMBL" id="JBFCZG010000011">
    <property type="protein sequence ID" value="KAL3417326.1"/>
    <property type="molecule type" value="Genomic_DNA"/>
</dbReference>
<reference evidence="4 5" key="1">
    <citation type="submission" date="2024-06" db="EMBL/GenBank/DDBJ databases">
        <title>Complete genome of Phlyctema vagabunda strain 19-DSS-EL-015.</title>
        <authorList>
            <person name="Fiorenzani C."/>
        </authorList>
    </citation>
    <scope>NUCLEOTIDE SEQUENCE [LARGE SCALE GENOMIC DNA]</scope>
    <source>
        <strain evidence="4 5">19-DSS-EL-015</strain>
    </source>
</reference>
<keyword evidence="5" id="KW-1185">Reference proteome</keyword>
<dbReference type="SUPFAM" id="SSF48371">
    <property type="entry name" value="ARM repeat"/>
    <property type="match status" value="1"/>
</dbReference>
<feature type="region of interest" description="Disordered" evidence="1">
    <location>
        <begin position="732"/>
        <end position="752"/>
    </location>
</feature>
<feature type="domain" description="TTI1 C-terminal TPR" evidence="3">
    <location>
        <begin position="817"/>
        <end position="994"/>
    </location>
</feature>
<comment type="caution">
    <text evidence="4">The sequence shown here is derived from an EMBL/GenBank/DDBJ whole genome shotgun (WGS) entry which is preliminary data.</text>
</comment>
<dbReference type="Pfam" id="PF24173">
    <property type="entry name" value="TPR_TTI1_N"/>
    <property type="match status" value="1"/>
</dbReference>
<dbReference type="PIRSF" id="PIRSF005250">
    <property type="entry name" value="UCP005250"/>
    <property type="match status" value="1"/>
</dbReference>
<organism evidence="4 5">
    <name type="scientific">Phlyctema vagabunda</name>
    <dbReference type="NCBI Taxonomy" id="108571"/>
    <lineage>
        <taxon>Eukaryota</taxon>
        <taxon>Fungi</taxon>
        <taxon>Dikarya</taxon>
        <taxon>Ascomycota</taxon>
        <taxon>Pezizomycotina</taxon>
        <taxon>Leotiomycetes</taxon>
        <taxon>Helotiales</taxon>
        <taxon>Dermateaceae</taxon>
        <taxon>Phlyctema</taxon>
    </lineage>
</organism>
<name>A0ABR4P204_9HELO</name>
<evidence type="ECO:0000313" key="4">
    <source>
        <dbReference type="EMBL" id="KAL3417326.1"/>
    </source>
</evidence>
<dbReference type="PANTHER" id="PTHR18460">
    <property type="entry name" value="TEL2 INTERACTING PROTEIN 1 TTI1 FAMILY MEMBER"/>
    <property type="match status" value="1"/>
</dbReference>
<feature type="domain" description="TTI1 N-terminal TPR" evidence="2">
    <location>
        <begin position="13"/>
        <end position="342"/>
    </location>
</feature>
<evidence type="ECO:0000259" key="3">
    <source>
        <dbReference type="Pfam" id="PF24181"/>
    </source>
</evidence>
<dbReference type="Gene3D" id="1.25.10.10">
    <property type="entry name" value="Leucine-rich Repeat Variant"/>
    <property type="match status" value="1"/>
</dbReference>
<sequence length="1053" mass="115295">METGARSARNELFQELRPRCIELSELARRDDGTSETAKAVIASIRRLLSVLQVKCQREDGGFDEKLADYVFFPLSLILRRKQSASNQLTELTLKCLHILLCYGWKTNISLELAKQLLLLLTFIAGGVPGQDAEPAPEELVIEAYAALDALFQALGNTPKGSASLAETSSMPALGHCVTVILEGITDGPSTEAQLAAVRSLGSVWKCIRDQQALSTFLPGTISALTKSLIPTTGSRRSRKTLVTAIEVLQQVLTSILSDVRTRSYKDKDPAPGSEQQTLTKPWLKATTGQIKLALANVIKLRNHDAIQVREALHRLCLTLLDECHETLTESASMLVETAMILKEGETDKFLNRETTLVDLATIHTDIGELIKNTTYNWTTSLSRSMQASDETAKIQALSRLSKAQGLLSDLNLDSPILEDTLAASLRDSITVLMDPGKPSKKALQEASFDLNSQALTTLATENAQVKEFKPILMAEESQKQTRSQLTSLLSDLGPRQSQIKMASGMLDYMRGSQGPSLLSAYWLAFHLLRAASSANADLDEFFESSLTLSDDQELVDQELFSYSVSYLSETNDSQSEPQDWRMKAIALEVVASTALRMKESFRTELIDTLYPITSLLGSTSPNLRSHAITTLNILASSCNYLNTSAMIVDNVDYMVNAISLRLNTFDISPQAPQVLIMMIRLTGPTLLLYLDDVVASIFAALDNFHGYQRLVELLFSVLSEIVDVGSKSEQLQLPSASTPASTSIGTESKVGAKEQVPSISSIVSIIKKRRNANEPTAGSPRKGDFPREPWKSAATLLSEREAALLSTSPPGDGEGGEEGSETAQQQAVTPPPEPTKASPTKTYTMLRSITSLSQHYLTTSSAHLRVRLLTLITRASVTLAADPDLYLPLINDFWPVVVARLQDPEAFVRIAACAALATVCETAGSFLAGRIADAWPAVVRVARTARVDMERSARERGRYAQSMQLWDALVALLRDVVRFVGVDEDMFAEVLDLFGADLIVRRQDVREALQVVNQDAVWLFLFLADREKVVREAPAVFEGRTFVELSSSSTLIA</sequence>
<dbReference type="InterPro" id="IPR011989">
    <property type="entry name" value="ARM-like"/>
</dbReference>
<feature type="compositionally biased region" description="Polar residues" evidence="1">
    <location>
        <begin position="732"/>
        <end position="746"/>
    </location>
</feature>
<evidence type="ECO:0000259" key="2">
    <source>
        <dbReference type="Pfam" id="PF24173"/>
    </source>
</evidence>
<evidence type="ECO:0000313" key="5">
    <source>
        <dbReference type="Proteomes" id="UP001629113"/>
    </source>
</evidence>
<dbReference type="InterPro" id="IPR057567">
    <property type="entry name" value="TPR_TTI1_C"/>
</dbReference>
<dbReference type="Pfam" id="PF24181">
    <property type="entry name" value="TPR_TTI1_C"/>
    <property type="match status" value="1"/>
</dbReference>
<evidence type="ECO:0000256" key="1">
    <source>
        <dbReference type="SAM" id="MobiDB-lite"/>
    </source>
</evidence>
<gene>
    <name evidence="4" type="ORF">PVAG01_11326</name>
</gene>
<dbReference type="Pfam" id="PF21547">
    <property type="entry name" value="TTI1"/>
    <property type="match status" value="1"/>
</dbReference>
<dbReference type="InterPro" id="IPR049362">
    <property type="entry name" value="TTI1_rpt"/>
</dbReference>
<dbReference type="InterPro" id="IPR057566">
    <property type="entry name" value="TPR_TTI1_N"/>
</dbReference>
<feature type="region of interest" description="Disordered" evidence="1">
    <location>
        <begin position="805"/>
        <end position="840"/>
    </location>
</feature>
<dbReference type="PANTHER" id="PTHR18460:SF3">
    <property type="entry name" value="TELO2-INTERACTING PROTEIN 1 HOMOLOG"/>
    <property type="match status" value="1"/>
</dbReference>
<proteinExistence type="predicted"/>
<dbReference type="InterPro" id="IPR016441">
    <property type="entry name" value="Tti1"/>
</dbReference>
<protein>
    <submittedName>
        <fullName evidence="4">Heat repeat protein</fullName>
    </submittedName>
</protein>
<dbReference type="InterPro" id="IPR016024">
    <property type="entry name" value="ARM-type_fold"/>
</dbReference>